<evidence type="ECO:0000313" key="3">
    <source>
        <dbReference type="Proteomes" id="UP001295740"/>
    </source>
</evidence>
<dbReference type="EMBL" id="CAUWAG010000004">
    <property type="protein sequence ID" value="CAJ2502986.1"/>
    <property type="molecule type" value="Genomic_DNA"/>
</dbReference>
<comment type="caution">
    <text evidence="2">The sequence shown here is derived from an EMBL/GenBank/DDBJ whole genome shotgun (WGS) entry which is preliminary data.</text>
</comment>
<keyword evidence="1" id="KW-0732">Signal</keyword>
<protein>
    <submittedName>
        <fullName evidence="2">Uu.00g103800.m01.CDS01</fullName>
    </submittedName>
</protein>
<organism evidence="2 3">
    <name type="scientific">Anthostomella pinea</name>
    <dbReference type="NCBI Taxonomy" id="933095"/>
    <lineage>
        <taxon>Eukaryota</taxon>
        <taxon>Fungi</taxon>
        <taxon>Dikarya</taxon>
        <taxon>Ascomycota</taxon>
        <taxon>Pezizomycotina</taxon>
        <taxon>Sordariomycetes</taxon>
        <taxon>Xylariomycetidae</taxon>
        <taxon>Xylariales</taxon>
        <taxon>Xylariaceae</taxon>
        <taxon>Anthostomella</taxon>
    </lineage>
</organism>
<feature type="signal peptide" evidence="1">
    <location>
        <begin position="1"/>
        <end position="24"/>
    </location>
</feature>
<dbReference type="Pfam" id="PF00756">
    <property type="entry name" value="Esterase"/>
    <property type="match status" value="1"/>
</dbReference>
<keyword evidence="3" id="KW-1185">Reference proteome</keyword>
<dbReference type="Gene3D" id="3.40.50.1820">
    <property type="entry name" value="alpha/beta hydrolase"/>
    <property type="match status" value="1"/>
</dbReference>
<dbReference type="AlphaFoldDB" id="A0AAI8VDN6"/>
<sequence length="679" mass="74860">MWSLNYRVLASALWLAATTKATSGGLSVHITVAEGLLQNRTDGHVLVLFAPAEVDPLDDTDVESSPDQFLGKNVYQFGGGDTVTVRDSDNVQPRTGVSGFPDASITGVTAGSYRVQAFLNVYETVTRSDGSTVSVRFPCGDGMEPVNGPGSLTTQAIDVEVSQGSETIELTFDSVTTVDDFEGSEIGGCSQGNYADTEMLKYVKIRSDVLSEFWNRDMYVGATVLLPSGYDASDAITRYPVIYHQDHWSGGSGAYGYSRDEEFKAAWDSGILPNTTDQPTPKLILVTFRHESPFYDDSYAVNTANIGPYGDAINDELIPYIDGRFNTIAQAYARIQDGGSTGGWESAANLVFRPDLFGACFSSYPDSLDFHHHQDIPLYTAKNAYTRDDGSKITSIREVVNGTLTDVVSVEQENHWELTFGTSSRSALQWDVWNAVFGVQGLNNYPLEPWDKVTGEIFPDAVEYWKAFDLTDYIISNWDSGQRNLGEALRGRMFVYVGSWDNYFLNEGVEAFRDRVSARGGPDWANVTVLEGEQHGGNYRRLDTWDYFQLVAGWIEDHSPKGKMPLSKEATAPSTRGNTWKEVIARGGHGAALARQAHPVIKKNGHGRTVEASVGRWDPGLALEAQWLVDGRPSGKPFKVQQGTSLDYMPCRKRPVELEVTGRKRGYVDETRKSNAVRL</sequence>
<dbReference type="SUPFAM" id="SSF53474">
    <property type="entry name" value="alpha/beta-Hydrolases"/>
    <property type="match status" value="1"/>
</dbReference>
<feature type="chain" id="PRO_5042488608" evidence="1">
    <location>
        <begin position="25"/>
        <end position="679"/>
    </location>
</feature>
<proteinExistence type="predicted"/>
<reference evidence="2" key="1">
    <citation type="submission" date="2023-10" db="EMBL/GenBank/DDBJ databases">
        <authorList>
            <person name="Hackl T."/>
        </authorList>
    </citation>
    <scope>NUCLEOTIDE SEQUENCE</scope>
</reference>
<gene>
    <name evidence="2" type="ORF">KHLLAP_LOCUS3454</name>
</gene>
<dbReference type="InterPro" id="IPR000801">
    <property type="entry name" value="Esterase-like"/>
</dbReference>
<accession>A0AAI8VDN6</accession>
<dbReference type="PANTHER" id="PTHR48098">
    <property type="entry name" value="ENTEROCHELIN ESTERASE-RELATED"/>
    <property type="match status" value="1"/>
</dbReference>
<dbReference type="Proteomes" id="UP001295740">
    <property type="component" value="Unassembled WGS sequence"/>
</dbReference>
<dbReference type="InterPro" id="IPR050583">
    <property type="entry name" value="Mycobacterial_A85_antigen"/>
</dbReference>
<name>A0AAI8VDN6_9PEZI</name>
<dbReference type="InterPro" id="IPR029058">
    <property type="entry name" value="AB_hydrolase_fold"/>
</dbReference>
<evidence type="ECO:0000313" key="2">
    <source>
        <dbReference type="EMBL" id="CAJ2502986.1"/>
    </source>
</evidence>
<dbReference type="PANTHER" id="PTHR48098:SF3">
    <property type="entry name" value="IRON(III) ENTEROBACTIN ESTERASE"/>
    <property type="match status" value="1"/>
</dbReference>
<evidence type="ECO:0000256" key="1">
    <source>
        <dbReference type="SAM" id="SignalP"/>
    </source>
</evidence>